<dbReference type="InterPro" id="IPR036028">
    <property type="entry name" value="SH3-like_dom_sf"/>
</dbReference>
<dbReference type="InParanoid" id="A0A3Q1JCD4"/>
<feature type="compositionally biased region" description="Low complexity" evidence="9">
    <location>
        <begin position="145"/>
        <end position="156"/>
    </location>
</feature>
<dbReference type="OrthoDB" id="10038642at2759"/>
<dbReference type="PRINTS" id="PR00452">
    <property type="entry name" value="SH3DOMAIN"/>
</dbReference>
<keyword evidence="4" id="KW-0677">Repeat</keyword>
<feature type="region of interest" description="Disordered" evidence="9">
    <location>
        <begin position="457"/>
        <end position="485"/>
    </location>
</feature>
<dbReference type="Pfam" id="PF00018">
    <property type="entry name" value="SH3_1"/>
    <property type="match status" value="1"/>
</dbReference>
<feature type="compositionally biased region" description="Pro residues" evidence="9">
    <location>
        <begin position="405"/>
        <end position="426"/>
    </location>
</feature>
<evidence type="ECO:0000256" key="1">
    <source>
        <dbReference type="ARBA" id="ARBA00004123"/>
    </source>
</evidence>
<feature type="domain" description="SH3" evidence="10">
    <location>
        <begin position="747"/>
        <end position="807"/>
    </location>
</feature>
<evidence type="ECO:0000256" key="5">
    <source>
        <dbReference type="ARBA" id="ARBA00023043"/>
    </source>
</evidence>
<dbReference type="STRING" id="64144.ENSATEP00000012676"/>
<dbReference type="GeneID" id="113170034"/>
<name>A0A3Q1JCD4_ANATE</name>
<dbReference type="SMART" id="SM00326">
    <property type="entry name" value="SH3"/>
    <property type="match status" value="1"/>
</dbReference>
<dbReference type="PANTHER" id="PTHR24164">
    <property type="entry name" value="RELA-ASSOCIATED INHIBITOR"/>
    <property type="match status" value="1"/>
</dbReference>
<feature type="compositionally biased region" description="Polar residues" evidence="9">
    <location>
        <begin position="161"/>
        <end position="175"/>
    </location>
</feature>
<evidence type="ECO:0000256" key="9">
    <source>
        <dbReference type="SAM" id="MobiDB-lite"/>
    </source>
</evidence>
<feature type="repeat" description="ANK" evidence="7">
    <location>
        <begin position="648"/>
        <end position="680"/>
    </location>
</feature>
<feature type="repeat" description="ANK" evidence="7">
    <location>
        <begin position="681"/>
        <end position="713"/>
    </location>
</feature>
<dbReference type="PROSITE" id="PS50002">
    <property type="entry name" value="SH3"/>
    <property type="match status" value="1"/>
</dbReference>
<evidence type="ECO:0000256" key="8">
    <source>
        <dbReference type="PROSITE-ProRule" id="PRU00192"/>
    </source>
</evidence>
<dbReference type="GO" id="GO:0005634">
    <property type="term" value="C:nucleus"/>
    <property type="evidence" value="ECO:0007669"/>
    <property type="project" value="UniProtKB-SubCell"/>
</dbReference>
<comment type="subcellular location">
    <subcellularLocation>
        <location evidence="1">Nucleus</location>
    </subcellularLocation>
</comment>
<reference evidence="11" key="3">
    <citation type="submission" date="2025-09" db="UniProtKB">
        <authorList>
            <consortium name="Ensembl"/>
        </authorList>
    </citation>
    <scope>IDENTIFICATION</scope>
</reference>
<dbReference type="GO" id="GO:0045597">
    <property type="term" value="P:positive regulation of cell differentiation"/>
    <property type="evidence" value="ECO:0007669"/>
    <property type="project" value="TreeGrafter"/>
</dbReference>
<dbReference type="FunCoup" id="A0A3Q1JCD4">
    <property type="interactions" value="412"/>
</dbReference>
<keyword evidence="5 7" id="KW-0040">ANK repeat</keyword>
<dbReference type="InterPro" id="IPR036770">
    <property type="entry name" value="Ankyrin_rpt-contain_sf"/>
</dbReference>
<dbReference type="AlphaFoldDB" id="A0A3Q1JCD4"/>
<gene>
    <name evidence="11" type="primary">PPP1R13L</name>
</gene>
<feature type="compositionally biased region" description="Basic and acidic residues" evidence="9">
    <location>
        <begin position="547"/>
        <end position="558"/>
    </location>
</feature>
<organism evidence="11 12">
    <name type="scientific">Anabas testudineus</name>
    <name type="common">Climbing perch</name>
    <name type="synonym">Anthias testudineus</name>
    <dbReference type="NCBI Taxonomy" id="64144"/>
    <lineage>
        <taxon>Eukaryota</taxon>
        <taxon>Metazoa</taxon>
        <taxon>Chordata</taxon>
        <taxon>Craniata</taxon>
        <taxon>Vertebrata</taxon>
        <taxon>Euteleostomi</taxon>
        <taxon>Actinopterygii</taxon>
        <taxon>Neopterygii</taxon>
        <taxon>Teleostei</taxon>
        <taxon>Neoteleostei</taxon>
        <taxon>Acanthomorphata</taxon>
        <taxon>Anabantaria</taxon>
        <taxon>Anabantiformes</taxon>
        <taxon>Anabantoidei</taxon>
        <taxon>Anabantidae</taxon>
        <taxon>Anabas</taxon>
    </lineage>
</organism>
<dbReference type="SMART" id="SM00248">
    <property type="entry name" value="ANK"/>
    <property type="match status" value="2"/>
</dbReference>
<evidence type="ECO:0000256" key="7">
    <source>
        <dbReference type="PROSITE-ProRule" id="PRU00023"/>
    </source>
</evidence>
<evidence type="ECO:0000256" key="4">
    <source>
        <dbReference type="ARBA" id="ARBA00022737"/>
    </source>
</evidence>
<dbReference type="GO" id="GO:0006915">
    <property type="term" value="P:apoptotic process"/>
    <property type="evidence" value="ECO:0007669"/>
    <property type="project" value="UniProtKB-KW"/>
</dbReference>
<dbReference type="PROSITE" id="PS50297">
    <property type="entry name" value="ANK_REP_REGION"/>
    <property type="match status" value="2"/>
</dbReference>
<feature type="compositionally biased region" description="Polar residues" evidence="9">
    <location>
        <begin position="192"/>
        <end position="210"/>
    </location>
</feature>
<feature type="region of interest" description="Disordered" evidence="9">
    <location>
        <begin position="298"/>
        <end position="338"/>
    </location>
</feature>
<accession>A0A3Q1JCD4</accession>
<feature type="compositionally biased region" description="Polar residues" evidence="9">
    <location>
        <begin position="104"/>
        <end position="122"/>
    </location>
</feature>
<feature type="compositionally biased region" description="Polar residues" evidence="9">
    <location>
        <begin position="320"/>
        <end position="333"/>
    </location>
</feature>
<evidence type="ECO:0000256" key="6">
    <source>
        <dbReference type="ARBA" id="ARBA00023242"/>
    </source>
</evidence>
<dbReference type="PANTHER" id="PTHR24164:SF4">
    <property type="entry name" value="RELA-ASSOCIATED INHIBITOR"/>
    <property type="match status" value="1"/>
</dbReference>
<dbReference type="RefSeq" id="XP_026227690.1">
    <property type="nucleotide sequence ID" value="XM_026371905.1"/>
</dbReference>
<dbReference type="GeneTree" id="ENSGT00940000160551"/>
<dbReference type="InterPro" id="IPR001452">
    <property type="entry name" value="SH3_domain"/>
</dbReference>
<dbReference type="GO" id="GO:0006357">
    <property type="term" value="P:regulation of transcription by RNA polymerase II"/>
    <property type="evidence" value="ECO:0007669"/>
    <property type="project" value="TreeGrafter"/>
</dbReference>
<dbReference type="Gene3D" id="1.25.40.20">
    <property type="entry name" value="Ankyrin repeat-containing domain"/>
    <property type="match status" value="1"/>
</dbReference>
<proteinExistence type="predicted"/>
<reference evidence="11" key="1">
    <citation type="submission" date="2021-04" db="EMBL/GenBank/DDBJ databases">
        <authorList>
            <consortium name="Wellcome Sanger Institute Data Sharing"/>
        </authorList>
    </citation>
    <scope>NUCLEOTIDE SEQUENCE [LARGE SCALE GENOMIC DNA]</scope>
</reference>
<keyword evidence="3" id="KW-0053">Apoptosis</keyword>
<dbReference type="Proteomes" id="UP000265040">
    <property type="component" value="Chromosome 13"/>
</dbReference>
<evidence type="ECO:0000259" key="10">
    <source>
        <dbReference type="PROSITE" id="PS50002"/>
    </source>
</evidence>
<feature type="region of interest" description="Disordered" evidence="9">
    <location>
        <begin position="547"/>
        <end position="587"/>
    </location>
</feature>
<evidence type="ECO:0000313" key="11">
    <source>
        <dbReference type="Ensembl" id="ENSATEP00000012676.2"/>
    </source>
</evidence>
<feature type="compositionally biased region" description="Polar residues" evidence="9">
    <location>
        <begin position="43"/>
        <end position="57"/>
    </location>
</feature>
<evidence type="ECO:0000256" key="2">
    <source>
        <dbReference type="ARBA" id="ARBA00022443"/>
    </source>
</evidence>
<dbReference type="PROSITE" id="PS50088">
    <property type="entry name" value="ANK_REPEAT"/>
    <property type="match status" value="2"/>
</dbReference>
<feature type="region of interest" description="Disordered" evidence="9">
    <location>
        <begin position="38"/>
        <end position="272"/>
    </location>
</feature>
<evidence type="ECO:0000313" key="12">
    <source>
        <dbReference type="Proteomes" id="UP000265040"/>
    </source>
</evidence>
<protein>
    <recommendedName>
        <fullName evidence="10">SH3 domain-containing protein</fullName>
    </recommendedName>
</protein>
<dbReference type="FunFam" id="1.25.40.20:FF:000008">
    <property type="entry name" value="Apoptosis-stimulating of p53 protein 2 isoform 1"/>
    <property type="match status" value="1"/>
</dbReference>
<feature type="compositionally biased region" description="Low complexity" evidence="9">
    <location>
        <begin position="461"/>
        <end position="474"/>
    </location>
</feature>
<dbReference type="InterPro" id="IPR002110">
    <property type="entry name" value="Ankyrin_rpt"/>
</dbReference>
<reference evidence="11" key="2">
    <citation type="submission" date="2025-08" db="UniProtKB">
        <authorList>
            <consortium name="Ensembl"/>
        </authorList>
    </citation>
    <scope>IDENTIFICATION</scope>
</reference>
<feature type="compositionally biased region" description="Low complexity" evidence="9">
    <location>
        <begin position="80"/>
        <end position="98"/>
    </location>
</feature>
<evidence type="ECO:0000256" key="3">
    <source>
        <dbReference type="ARBA" id="ARBA00022703"/>
    </source>
</evidence>
<feature type="region of interest" description="Disordered" evidence="9">
    <location>
        <begin position="397"/>
        <end position="430"/>
    </location>
</feature>
<dbReference type="Ensembl" id="ENSATET00000012883.3">
    <property type="protein sequence ID" value="ENSATEP00000012676.2"/>
    <property type="gene ID" value="ENSATEG00000008851.3"/>
</dbReference>
<dbReference type="SUPFAM" id="SSF50044">
    <property type="entry name" value="SH3-domain"/>
    <property type="match status" value="1"/>
</dbReference>
<keyword evidence="2 8" id="KW-0728">SH3 domain</keyword>
<dbReference type="InterPro" id="IPR028320">
    <property type="entry name" value="iASPP"/>
</dbReference>
<sequence>MSSQTSFSSSMLFQTINDDLNASLATADELSKEFNSLLKEVSSDTPKSESQTSTVITRETERCQSPRLSTAPITSRETRSSSNGSSSSMPFSPNSTSFRPMDSVFSNKNAQSSPVFNTSPVSSPMIRKETASPLHRSGSDNYAYSQQSLQSPRQSPHTPRRNSPSHYDRNPQGSVSYMDRSPSPISFDHTSRATSLHTSSAPQLHSSSKLLNPYDSIQMGRRSPRPDRSPSPLSFNYPVSSTLPRSLGFRQPDEGVQRQKTPGKWNETDLDVSYERKPHHTYDKTEWLRLSVPNSNWRESNLDGPPPAPSPKKDPRSSSLQFSQGSLPRNTRMSVPPDVSSLDLSSYYPQPIISRISIPPTSTQSRQHRPIPLSVIMRLQNPYWGAMSTHPAARIVGGEGDKAPYQPPVPVPREFVPQPPPKPQQQPPELRQPAVYSDVLNPGDIDAELERLDYAHQNPVIPENPSIPEGGEIEPPAPRPLSPTRLQPVVAPEAQNQQLPDLEELLRIRAEIPRALKRRGSVDQSLPLKKASLYQPNQYKNLIDKLFRRTDRRQRGEQDIETSSSSDGEEAATPPVPLPAPKTSTVIPTDFRSYNSILRRSSRERKASGNRARLSPLVLLLDGALVGELETVQRAVQEMNDPSQANDEGITALHNAVCGGHYNVVDFLVRSGANVSAPDSHGWTPLHCAASCNDRALCEFLVRNGAAVMAITESDCATAAQKCDPYAAGFEDCESYLRGMEEAMGVENSGVLYALWSYPAQSPDELSFKEGDMVTILQKPEGLDWWWASLCGREGLVPNNYFGLFPKVRPKSLC</sequence>
<dbReference type="Pfam" id="PF12796">
    <property type="entry name" value="Ank_2"/>
    <property type="match status" value="1"/>
</dbReference>
<dbReference type="SUPFAM" id="SSF48403">
    <property type="entry name" value="Ankyrin repeat"/>
    <property type="match status" value="1"/>
</dbReference>
<keyword evidence="12" id="KW-1185">Reference proteome</keyword>
<keyword evidence="6" id="KW-0539">Nucleus</keyword>